<accession>A0ABQ5PXA6</accession>
<dbReference type="EMBL" id="BSDC01000001">
    <property type="protein sequence ID" value="GLH66998.1"/>
    <property type="molecule type" value="Genomic_DNA"/>
</dbReference>
<feature type="compositionally biased region" description="Basic and acidic residues" evidence="5">
    <location>
        <begin position="311"/>
        <end position="324"/>
    </location>
</feature>
<feature type="region of interest" description="Disordered" evidence="5">
    <location>
        <begin position="276"/>
        <end position="345"/>
    </location>
</feature>
<dbReference type="PROSITE" id="PS01068">
    <property type="entry name" value="OMPA_1"/>
    <property type="match status" value="1"/>
</dbReference>
<evidence type="ECO:0000313" key="8">
    <source>
        <dbReference type="Proteomes" id="UP001165044"/>
    </source>
</evidence>
<evidence type="ECO:0000313" key="7">
    <source>
        <dbReference type="EMBL" id="GLH66998.1"/>
    </source>
</evidence>
<dbReference type="InterPro" id="IPR036737">
    <property type="entry name" value="OmpA-like_sf"/>
</dbReference>
<feature type="compositionally biased region" description="Polar residues" evidence="5">
    <location>
        <begin position="466"/>
        <end position="475"/>
    </location>
</feature>
<evidence type="ECO:0000259" key="6">
    <source>
        <dbReference type="PROSITE" id="PS51123"/>
    </source>
</evidence>
<dbReference type="PANTHER" id="PTHR30329">
    <property type="entry name" value="STATOR ELEMENT OF FLAGELLAR MOTOR COMPLEX"/>
    <property type="match status" value="1"/>
</dbReference>
<dbReference type="PRINTS" id="PR01021">
    <property type="entry name" value="OMPADOMAIN"/>
</dbReference>
<dbReference type="InterPro" id="IPR006690">
    <property type="entry name" value="OMPA-like_CS"/>
</dbReference>
<evidence type="ECO:0000256" key="5">
    <source>
        <dbReference type="SAM" id="MobiDB-lite"/>
    </source>
</evidence>
<keyword evidence="2 4" id="KW-0472">Membrane</keyword>
<evidence type="ECO:0000256" key="3">
    <source>
        <dbReference type="ARBA" id="ARBA00023237"/>
    </source>
</evidence>
<name>A0ABQ5PXA6_9BACT</name>
<dbReference type="PROSITE" id="PS51123">
    <property type="entry name" value="OMPA_2"/>
    <property type="match status" value="1"/>
</dbReference>
<dbReference type="InterPro" id="IPR006664">
    <property type="entry name" value="OMP_bac"/>
</dbReference>
<sequence>MTALLVAQAGTPAVAGSLYRHVSFSPQAQPVTVPLYRVTVVQGSAKAINYRNLKHATEIDLLGTVLVSNASGEAKVKNEDGAVQITAKFKNLPPASTFGGEFLTYVVWSISPEGSATNLGELILEEGRGKVKVTEKRQTFGLIVTAEPYFAVSQPSNVVVMENEVRKGSAEQFEFIDAKFELLKRGQYAQNLETVEPVAMDPKTPFHVFQARNAVRIARATGASTYAPEALGKAETFLAQAENKEGGRKVRAVAAKESVQRAEDARLISVQKQAAEGLTAERQAAQDKLDDSRRETAKATDAEDSAVLKTRQAEQENAGLRDRNAGLQSRNDGLKASNEGLKADNEGLEANNEGLRTQLMDQLNAVLETRATARGLIVNMSGVLFQNGKAELLPAAREKLSKIAGILSTHKGLMVEADGFTDSEGSEALNQRLSEQRAKNTMDFLVSQGVPRSSVTSRGFGKGNPIATNETASGRQENRRVELVVSGEGITGRKTAGL</sequence>
<evidence type="ECO:0000256" key="4">
    <source>
        <dbReference type="PROSITE-ProRule" id="PRU00473"/>
    </source>
</evidence>
<dbReference type="Gene3D" id="3.30.1330.60">
    <property type="entry name" value="OmpA-like domain"/>
    <property type="match status" value="1"/>
</dbReference>
<gene>
    <name evidence="7" type="ORF">GETHED_13620</name>
</gene>
<dbReference type="CDD" id="cd07185">
    <property type="entry name" value="OmpA_C-like"/>
    <property type="match status" value="1"/>
</dbReference>
<dbReference type="InterPro" id="IPR006665">
    <property type="entry name" value="OmpA-like"/>
</dbReference>
<feature type="domain" description="OmpA-like" evidence="6">
    <location>
        <begin position="372"/>
        <end position="489"/>
    </location>
</feature>
<keyword evidence="3" id="KW-0998">Cell outer membrane</keyword>
<dbReference type="SUPFAM" id="SSF103088">
    <property type="entry name" value="OmpA-like"/>
    <property type="match status" value="1"/>
</dbReference>
<dbReference type="PRINTS" id="PR01023">
    <property type="entry name" value="NAFLGMOTY"/>
</dbReference>
<feature type="compositionally biased region" description="Basic and acidic residues" evidence="5">
    <location>
        <begin position="284"/>
        <end position="301"/>
    </location>
</feature>
<evidence type="ECO:0000256" key="1">
    <source>
        <dbReference type="ARBA" id="ARBA00004442"/>
    </source>
</evidence>
<dbReference type="Pfam" id="PF00691">
    <property type="entry name" value="OmpA"/>
    <property type="match status" value="1"/>
</dbReference>
<comment type="caution">
    <text evidence="7">The sequence shown here is derived from an EMBL/GenBank/DDBJ whole genome shotgun (WGS) entry which is preliminary data.</text>
</comment>
<comment type="subcellular location">
    <subcellularLocation>
        <location evidence="1">Cell outer membrane</location>
    </subcellularLocation>
</comment>
<dbReference type="PANTHER" id="PTHR30329:SF21">
    <property type="entry name" value="LIPOPROTEIN YIAD-RELATED"/>
    <property type="match status" value="1"/>
</dbReference>
<dbReference type="Proteomes" id="UP001165044">
    <property type="component" value="Unassembled WGS sequence"/>
</dbReference>
<proteinExistence type="predicted"/>
<evidence type="ECO:0000256" key="2">
    <source>
        <dbReference type="ARBA" id="ARBA00023136"/>
    </source>
</evidence>
<organism evidence="7 8">
    <name type="scientific">Geothrix edaphica</name>
    <dbReference type="NCBI Taxonomy" id="2927976"/>
    <lineage>
        <taxon>Bacteria</taxon>
        <taxon>Pseudomonadati</taxon>
        <taxon>Acidobacteriota</taxon>
        <taxon>Holophagae</taxon>
        <taxon>Holophagales</taxon>
        <taxon>Holophagaceae</taxon>
        <taxon>Geothrix</taxon>
    </lineage>
</organism>
<keyword evidence="8" id="KW-1185">Reference proteome</keyword>
<feature type="region of interest" description="Disordered" evidence="5">
    <location>
        <begin position="454"/>
        <end position="475"/>
    </location>
</feature>
<dbReference type="InterPro" id="IPR050330">
    <property type="entry name" value="Bact_OuterMem_StrucFunc"/>
</dbReference>
<dbReference type="RefSeq" id="WP_285607765.1">
    <property type="nucleotide sequence ID" value="NZ_BSDC01000001.1"/>
</dbReference>
<protein>
    <recommendedName>
        <fullName evidence="6">OmpA-like domain-containing protein</fullName>
    </recommendedName>
</protein>
<reference evidence="7" key="1">
    <citation type="journal article" date="2023" name="Antonie Van Leeuwenhoek">
        <title>Mesoterricola silvestris gen. nov., sp. nov., Mesoterricola sediminis sp. nov., Geothrix oryzae sp. nov., Geothrix edaphica sp. nov., Geothrix rubra sp. nov., and Geothrix limicola sp. nov., six novel members of Acidobacteriota isolated from soils.</title>
        <authorList>
            <person name="Itoh H."/>
            <person name="Sugisawa Y."/>
            <person name="Mise K."/>
            <person name="Xu Z."/>
            <person name="Kuniyasu M."/>
            <person name="Ushijima N."/>
            <person name="Kawano K."/>
            <person name="Kobayashi E."/>
            <person name="Shiratori Y."/>
            <person name="Masuda Y."/>
            <person name="Senoo K."/>
        </authorList>
    </citation>
    <scope>NUCLEOTIDE SEQUENCE</scope>
    <source>
        <strain evidence="7">Red802</strain>
    </source>
</reference>